<evidence type="ECO:0000313" key="2">
    <source>
        <dbReference type="EMBL" id="TLK25183.1"/>
    </source>
</evidence>
<dbReference type="AlphaFoldDB" id="A0AAJ5JY33"/>
<organism evidence="2 3">
    <name type="scientific">Deinococcus metallilatus</name>
    <dbReference type="NCBI Taxonomy" id="1211322"/>
    <lineage>
        <taxon>Bacteria</taxon>
        <taxon>Thermotogati</taxon>
        <taxon>Deinococcota</taxon>
        <taxon>Deinococci</taxon>
        <taxon>Deinococcales</taxon>
        <taxon>Deinococcaceae</taxon>
        <taxon>Deinococcus</taxon>
    </lineage>
</organism>
<feature type="transmembrane region" description="Helical" evidence="1">
    <location>
        <begin position="68"/>
        <end position="89"/>
    </location>
</feature>
<keyword evidence="1" id="KW-0472">Membrane</keyword>
<accession>A0AAJ5JY33</accession>
<dbReference type="EMBL" id="VBRC01000009">
    <property type="protein sequence ID" value="TLK25183.1"/>
    <property type="molecule type" value="Genomic_DNA"/>
</dbReference>
<feature type="transmembrane region" description="Helical" evidence="1">
    <location>
        <begin position="33"/>
        <end position="53"/>
    </location>
</feature>
<name>A0AAJ5JY33_9DEIO</name>
<reference evidence="2 3" key="1">
    <citation type="submission" date="2019-04" db="EMBL/GenBank/DDBJ databases">
        <title>Deinococcus metalilatus MA1002 mutant No.5.</title>
        <authorList>
            <person name="Park W."/>
            <person name="Park C."/>
        </authorList>
    </citation>
    <scope>NUCLEOTIDE SEQUENCE [LARGE SCALE GENOMIC DNA]</scope>
    <source>
        <strain evidence="2 3">MA1002-m5</strain>
    </source>
</reference>
<keyword evidence="1" id="KW-1133">Transmembrane helix</keyword>
<feature type="transmembrane region" description="Helical" evidence="1">
    <location>
        <begin position="173"/>
        <end position="191"/>
    </location>
</feature>
<gene>
    <name evidence="2" type="ORF">FCS05_13535</name>
</gene>
<keyword evidence="1" id="KW-0812">Transmembrane</keyword>
<feature type="transmembrane region" description="Helical" evidence="1">
    <location>
        <begin position="101"/>
        <end position="122"/>
    </location>
</feature>
<feature type="transmembrane region" description="Helical" evidence="1">
    <location>
        <begin position="203"/>
        <end position="221"/>
    </location>
</feature>
<feature type="transmembrane region" description="Helical" evidence="1">
    <location>
        <begin position="142"/>
        <end position="161"/>
    </location>
</feature>
<dbReference type="Proteomes" id="UP000308000">
    <property type="component" value="Unassembled WGS sequence"/>
</dbReference>
<comment type="caution">
    <text evidence="2">The sequence shown here is derived from an EMBL/GenBank/DDBJ whole genome shotgun (WGS) entry which is preliminary data.</text>
</comment>
<proteinExistence type="predicted"/>
<evidence type="ECO:0000313" key="3">
    <source>
        <dbReference type="Proteomes" id="UP000308000"/>
    </source>
</evidence>
<protein>
    <submittedName>
        <fullName evidence="2">Ferric reductase</fullName>
    </submittedName>
</protein>
<sequence>MAAGRLGQVGGMTPRPVPVRGGNALLDDLGNTLLTAALLFVFAGAYTLCWLHVGPHTLAWTLNRATGTAAYLLLTVTTATGALLGSRIAPPWLTRAQQGGWHGLASGFALVLGALHGLFLTVDAQSPQALAHVLVPGASTVLPFPVALGTLGWYGLLLVVVSTRLRPRLSPRVWKALHLTAYPAFAALTLHGMRAGSDHLGGLYGAAVAAVLFTFGLRLLAERPARPA</sequence>
<evidence type="ECO:0000256" key="1">
    <source>
        <dbReference type="SAM" id="Phobius"/>
    </source>
</evidence>